<evidence type="ECO:0000256" key="1">
    <source>
        <dbReference type="ARBA" id="ARBA00012493"/>
    </source>
</evidence>
<dbReference type="Gene3D" id="1.10.340.70">
    <property type="match status" value="1"/>
</dbReference>
<evidence type="ECO:0000259" key="2">
    <source>
        <dbReference type="Pfam" id="PF17921"/>
    </source>
</evidence>
<dbReference type="InterPro" id="IPR041588">
    <property type="entry name" value="Integrase_H2C2"/>
</dbReference>
<dbReference type="FunFam" id="1.10.340.70:FF:000003">
    <property type="entry name" value="Protein CBG25708"/>
    <property type="match status" value="1"/>
</dbReference>
<proteinExistence type="predicted"/>
<keyword evidence="4" id="KW-1185">Reference proteome</keyword>
<accession>A0AAU9UQU2</accession>
<dbReference type="AlphaFoldDB" id="A0AAU9UQU2"/>
<dbReference type="Pfam" id="PF17921">
    <property type="entry name" value="Integrase_H2C2"/>
    <property type="match status" value="1"/>
</dbReference>
<feature type="domain" description="Integrase zinc-binding" evidence="2">
    <location>
        <begin position="116"/>
        <end position="168"/>
    </location>
</feature>
<dbReference type="GO" id="GO:0003964">
    <property type="term" value="F:RNA-directed DNA polymerase activity"/>
    <property type="evidence" value="ECO:0007669"/>
    <property type="project" value="UniProtKB-EC"/>
</dbReference>
<evidence type="ECO:0000313" key="4">
    <source>
        <dbReference type="Proteomes" id="UP001153954"/>
    </source>
</evidence>
<dbReference type="EC" id="2.7.7.49" evidence="1"/>
<protein>
    <recommendedName>
        <fullName evidence="1">RNA-directed DNA polymerase</fullName>
        <ecNumber evidence="1">2.7.7.49</ecNumber>
    </recommendedName>
</protein>
<dbReference type="PANTHER" id="PTHR37984">
    <property type="entry name" value="PROTEIN CBG26694"/>
    <property type="match status" value="1"/>
</dbReference>
<sequence length="230" mass="27050">MNEYSFELNYKPGKELLVADHLSRSHLLETEENSDLKVETHVAMIMEIYRISDEKLEELVLETAKDEELIAVNKYIKEGWPKNKSLIDSKAKIYYSDRDELSNIRGLIVKGRNIVIPQSKRKEVLKNIHYEHLGIEKCKVLARNTVFWPNMNKEIEDLIQNCDTCKSFQNGNKKESMIEKEVPQRPWEILSIDIFFIYSKPYILLVDAYSNRASRSGRLIKRPSYFKDFV</sequence>
<gene>
    <name evidence="3" type="ORF">EEDITHA_LOCUS16725</name>
</gene>
<dbReference type="Proteomes" id="UP001153954">
    <property type="component" value="Unassembled WGS sequence"/>
</dbReference>
<dbReference type="PANTHER" id="PTHR37984:SF5">
    <property type="entry name" value="PROTEIN NYNRIN-LIKE"/>
    <property type="match status" value="1"/>
</dbReference>
<organism evidence="3 4">
    <name type="scientific">Euphydryas editha</name>
    <name type="common">Edith's checkerspot</name>
    <dbReference type="NCBI Taxonomy" id="104508"/>
    <lineage>
        <taxon>Eukaryota</taxon>
        <taxon>Metazoa</taxon>
        <taxon>Ecdysozoa</taxon>
        <taxon>Arthropoda</taxon>
        <taxon>Hexapoda</taxon>
        <taxon>Insecta</taxon>
        <taxon>Pterygota</taxon>
        <taxon>Neoptera</taxon>
        <taxon>Endopterygota</taxon>
        <taxon>Lepidoptera</taxon>
        <taxon>Glossata</taxon>
        <taxon>Ditrysia</taxon>
        <taxon>Papilionoidea</taxon>
        <taxon>Nymphalidae</taxon>
        <taxon>Nymphalinae</taxon>
        <taxon>Euphydryas</taxon>
    </lineage>
</organism>
<comment type="caution">
    <text evidence="3">The sequence shown here is derived from an EMBL/GenBank/DDBJ whole genome shotgun (WGS) entry which is preliminary data.</text>
</comment>
<name>A0AAU9UQU2_EUPED</name>
<reference evidence="3" key="1">
    <citation type="submission" date="2022-03" db="EMBL/GenBank/DDBJ databases">
        <authorList>
            <person name="Tunstrom K."/>
        </authorList>
    </citation>
    <scope>NUCLEOTIDE SEQUENCE</scope>
</reference>
<evidence type="ECO:0000313" key="3">
    <source>
        <dbReference type="EMBL" id="CAH2102034.1"/>
    </source>
</evidence>
<dbReference type="InterPro" id="IPR050951">
    <property type="entry name" value="Retrovirus_Pol_polyprotein"/>
</dbReference>
<dbReference type="EMBL" id="CAKOGL010000025">
    <property type="protein sequence ID" value="CAH2102034.1"/>
    <property type="molecule type" value="Genomic_DNA"/>
</dbReference>